<name>F8QJC6_SERL3</name>
<dbReference type="EMBL" id="GL945574">
    <property type="protein sequence ID" value="EGN91592.1"/>
    <property type="molecule type" value="Genomic_DNA"/>
</dbReference>
<gene>
    <name evidence="1" type="ORF">SERLA73DRAFT_67154</name>
</gene>
<dbReference type="OrthoDB" id="3239511at2759"/>
<sequence length="219" mass="24957">LLKSIHLFLDVDMYTGLTVHMTKTIAAGRQALKLFSQAMDEYLKAADGLRDKSWNFLKMHMNKHAFEDIKAKGITQNYNTKPNEQLHGLLKDSYQFRTNFKHVAEQCLVSCFILQDIAAFDSELMGDLKGDEVDSKITGMSHVSLGSKCPATSFQGLEESRKDDAAFMSFCIKLSNHLNIFFSINNISFPGGKCMKLGTEDKITVYYFMKVDYRYVVNW</sequence>
<dbReference type="Proteomes" id="UP000008063">
    <property type="component" value="Unassembled WGS sequence"/>
</dbReference>
<evidence type="ECO:0000313" key="1">
    <source>
        <dbReference type="EMBL" id="EGN91592.1"/>
    </source>
</evidence>
<organism evidence="2">
    <name type="scientific">Serpula lacrymans var. lacrymans (strain S7.3)</name>
    <name type="common">Dry rot fungus</name>
    <dbReference type="NCBI Taxonomy" id="936435"/>
    <lineage>
        <taxon>Eukaryota</taxon>
        <taxon>Fungi</taxon>
        <taxon>Dikarya</taxon>
        <taxon>Basidiomycota</taxon>
        <taxon>Agaricomycotina</taxon>
        <taxon>Agaricomycetes</taxon>
        <taxon>Agaricomycetidae</taxon>
        <taxon>Boletales</taxon>
        <taxon>Coniophorineae</taxon>
        <taxon>Serpulaceae</taxon>
        <taxon>Serpula</taxon>
    </lineage>
</organism>
<keyword evidence="2" id="KW-1185">Reference proteome</keyword>
<dbReference type="OMA" id="HAFEDIK"/>
<dbReference type="STRING" id="936435.F8QJC6"/>
<reference evidence="2" key="1">
    <citation type="journal article" date="2011" name="Science">
        <title>The plant cell wall-decomposing machinery underlies the functional diversity of forest fungi.</title>
        <authorList>
            <person name="Eastwood D.C."/>
            <person name="Floudas D."/>
            <person name="Binder M."/>
            <person name="Majcherczyk A."/>
            <person name="Schneider P."/>
            <person name="Aerts A."/>
            <person name="Asiegbu F.O."/>
            <person name="Baker S.E."/>
            <person name="Barry K."/>
            <person name="Bendiksby M."/>
            <person name="Blumentritt M."/>
            <person name="Coutinho P.M."/>
            <person name="Cullen D."/>
            <person name="de Vries R.P."/>
            <person name="Gathman A."/>
            <person name="Goodell B."/>
            <person name="Henrissat B."/>
            <person name="Ihrmark K."/>
            <person name="Kauserud H."/>
            <person name="Kohler A."/>
            <person name="LaButti K."/>
            <person name="Lapidus A."/>
            <person name="Lavin J.L."/>
            <person name="Lee Y.-H."/>
            <person name="Lindquist E."/>
            <person name="Lilly W."/>
            <person name="Lucas S."/>
            <person name="Morin E."/>
            <person name="Murat C."/>
            <person name="Oguiza J.A."/>
            <person name="Park J."/>
            <person name="Pisabarro A.G."/>
            <person name="Riley R."/>
            <person name="Rosling A."/>
            <person name="Salamov A."/>
            <person name="Schmidt O."/>
            <person name="Schmutz J."/>
            <person name="Skrede I."/>
            <person name="Stenlid J."/>
            <person name="Wiebenga A."/>
            <person name="Xie X."/>
            <person name="Kuees U."/>
            <person name="Hibbett D.S."/>
            <person name="Hoffmeister D."/>
            <person name="Hoegberg N."/>
            <person name="Martin F."/>
            <person name="Grigoriev I.V."/>
            <person name="Watkinson S.C."/>
        </authorList>
    </citation>
    <scope>NUCLEOTIDE SEQUENCE [LARGE SCALE GENOMIC DNA]</scope>
    <source>
        <strain evidence="2">strain S7.3</strain>
    </source>
</reference>
<protein>
    <submittedName>
        <fullName evidence="1">Uncharacterized protein</fullName>
    </submittedName>
</protein>
<dbReference type="AlphaFoldDB" id="F8QJC6"/>
<accession>F8QJC6</accession>
<dbReference type="HOGENOM" id="CLU_009122_3_0_1"/>
<evidence type="ECO:0000313" key="2">
    <source>
        <dbReference type="Proteomes" id="UP000008063"/>
    </source>
</evidence>
<feature type="non-terminal residue" evidence="1">
    <location>
        <position position="1"/>
    </location>
</feature>
<dbReference type="InParanoid" id="F8QJC6"/>
<proteinExistence type="predicted"/>